<dbReference type="Pfam" id="PF01547">
    <property type="entry name" value="SBP_bac_1"/>
    <property type="match status" value="1"/>
</dbReference>
<dbReference type="AlphaFoldDB" id="A0A401UGX1"/>
<reference evidence="7 8" key="1">
    <citation type="submission" date="2018-11" db="EMBL/GenBank/DDBJ databases">
        <title>Genome sequencing and assembly of Clostridium tagluense strain A121.</title>
        <authorList>
            <person name="Murakami T."/>
            <person name="Segawa T."/>
            <person name="Shcherbakova V.A."/>
            <person name="Mori H."/>
            <person name="Yoshimura Y."/>
        </authorList>
    </citation>
    <scope>NUCLEOTIDE SEQUENCE [LARGE SCALE GENOMIC DNA]</scope>
    <source>
        <strain evidence="7 8">A121</strain>
    </source>
</reference>
<dbReference type="Proteomes" id="UP000287872">
    <property type="component" value="Unassembled WGS sequence"/>
</dbReference>
<dbReference type="EMBL" id="BHYK01000002">
    <property type="protein sequence ID" value="GCD08722.1"/>
    <property type="molecule type" value="Genomic_DNA"/>
</dbReference>
<comment type="caution">
    <text evidence="7">The sequence shown here is derived from an EMBL/GenBank/DDBJ whole genome shotgun (WGS) entry which is preliminary data.</text>
</comment>
<dbReference type="Gene3D" id="3.40.190.10">
    <property type="entry name" value="Periplasmic binding protein-like II"/>
    <property type="match status" value="2"/>
</dbReference>
<dbReference type="OrthoDB" id="2650856at2"/>
<feature type="chain" id="PRO_5039013478" description="ABC transporter substrate-binding protein" evidence="6">
    <location>
        <begin position="19"/>
        <end position="487"/>
    </location>
</feature>
<keyword evidence="4" id="KW-0564">Palmitate</keyword>
<sequence length="487" mass="54966">MKKSIALMLVIISTLSLVSCKPKTDDEVGKNNLIEPIVVRMVMKDVSPKDPIAQKYIGLIEKGLAQEGTKVQIKLEEMPSGNYAEKLNLKLLGKDIPDIIYFQGGDQQISQQGLLEDLTPYIKKSKYIKANLEQQNKKRLANYPYLLWIKPLASKVPVMRSDWFNKLSTSKKLMEDPTIDNYYAFLKQLKDSNLGGKGSPAYALTAAGNTLEIDEIFDQAFGNKSTWIKDKNGKYIFNKVSNNEKEKLTFYNKLYKEGILDPEFLTKKWDTKEKAFYENQAAIIAGTAGKVIDIYEGKIKKANGNATGLTVLPPAKGKAQGYLPIDVSKENRGIAISSTSKNKDISFKILDFLASEKGQMIDRLGFEGEHYVIKDNKIQLTEKSQEWYAKFWEPSKISLGKELAKPLLGAAGTKSLEDVNKLYTEDINFIIPEELSVKWDSINNLYKEYSADIITGKRPISDFDKFVTQWYENGGEDITKHANEVLK</sequence>
<evidence type="ECO:0000313" key="7">
    <source>
        <dbReference type="EMBL" id="GCD08722.1"/>
    </source>
</evidence>
<evidence type="ECO:0008006" key="9">
    <source>
        <dbReference type="Google" id="ProtNLM"/>
    </source>
</evidence>
<evidence type="ECO:0000313" key="8">
    <source>
        <dbReference type="Proteomes" id="UP000287872"/>
    </source>
</evidence>
<dbReference type="SUPFAM" id="SSF53850">
    <property type="entry name" value="Periplasmic binding protein-like II"/>
    <property type="match status" value="1"/>
</dbReference>
<accession>A0A401UGX1</accession>
<dbReference type="PROSITE" id="PS51257">
    <property type="entry name" value="PROKAR_LIPOPROTEIN"/>
    <property type="match status" value="1"/>
</dbReference>
<evidence type="ECO:0000256" key="4">
    <source>
        <dbReference type="ARBA" id="ARBA00023139"/>
    </source>
</evidence>
<evidence type="ECO:0000256" key="2">
    <source>
        <dbReference type="ARBA" id="ARBA00022729"/>
    </source>
</evidence>
<evidence type="ECO:0000256" key="6">
    <source>
        <dbReference type="SAM" id="SignalP"/>
    </source>
</evidence>
<dbReference type="RefSeq" id="WP_124997456.1">
    <property type="nucleotide sequence ID" value="NZ_BHYK01000002.1"/>
</dbReference>
<keyword evidence="2 6" id="KW-0732">Signal</keyword>
<dbReference type="PANTHER" id="PTHR43649">
    <property type="entry name" value="ARABINOSE-BINDING PROTEIN-RELATED"/>
    <property type="match status" value="1"/>
</dbReference>
<keyword evidence="8" id="KW-1185">Reference proteome</keyword>
<protein>
    <recommendedName>
        <fullName evidence="9">ABC transporter substrate-binding protein</fullName>
    </recommendedName>
</protein>
<evidence type="ECO:0000256" key="5">
    <source>
        <dbReference type="ARBA" id="ARBA00023288"/>
    </source>
</evidence>
<organism evidence="7 8">
    <name type="scientific">Clostridium tagluense</name>
    <dbReference type="NCBI Taxonomy" id="360422"/>
    <lineage>
        <taxon>Bacteria</taxon>
        <taxon>Bacillati</taxon>
        <taxon>Bacillota</taxon>
        <taxon>Clostridia</taxon>
        <taxon>Eubacteriales</taxon>
        <taxon>Clostridiaceae</taxon>
        <taxon>Clostridium</taxon>
    </lineage>
</organism>
<keyword evidence="3" id="KW-0472">Membrane</keyword>
<evidence type="ECO:0000256" key="1">
    <source>
        <dbReference type="ARBA" id="ARBA00022475"/>
    </source>
</evidence>
<evidence type="ECO:0000256" key="3">
    <source>
        <dbReference type="ARBA" id="ARBA00023136"/>
    </source>
</evidence>
<keyword evidence="1" id="KW-1003">Cell membrane</keyword>
<name>A0A401UGX1_9CLOT</name>
<dbReference type="PANTHER" id="PTHR43649:SF33">
    <property type="entry name" value="POLYGALACTURONAN_RHAMNOGALACTURONAN-BINDING PROTEIN YTCQ"/>
    <property type="match status" value="1"/>
</dbReference>
<feature type="signal peptide" evidence="6">
    <location>
        <begin position="1"/>
        <end position="18"/>
    </location>
</feature>
<gene>
    <name evidence="7" type="ORF">Ctaglu_03450</name>
</gene>
<dbReference type="InterPro" id="IPR006059">
    <property type="entry name" value="SBP"/>
</dbReference>
<keyword evidence="5" id="KW-0449">Lipoprotein</keyword>
<proteinExistence type="predicted"/>
<dbReference type="InterPro" id="IPR050490">
    <property type="entry name" value="Bact_solute-bd_prot1"/>
</dbReference>